<dbReference type="GeneID" id="14904674"/>
<organism evidence="6 7">
    <name type="scientific">Ichthyophthirius multifiliis</name>
    <name type="common">White spot disease agent</name>
    <name type="synonym">Ich</name>
    <dbReference type="NCBI Taxonomy" id="5932"/>
    <lineage>
        <taxon>Eukaryota</taxon>
        <taxon>Sar</taxon>
        <taxon>Alveolata</taxon>
        <taxon>Ciliophora</taxon>
        <taxon>Intramacronucleata</taxon>
        <taxon>Oligohymenophorea</taxon>
        <taxon>Hymenostomatida</taxon>
        <taxon>Ophryoglenina</taxon>
        <taxon>Ichthyophthirius</taxon>
    </lineage>
</organism>
<gene>
    <name evidence="6" type="ORF">IMG5_172550</name>
</gene>
<sequence>MSSKSIQHISIAQNKISGDQIELICNSLRNNKIILSLDLRWNKIGTKGAQMLKNALINNQTLLYIDLGGNNINEETQEAIEKIVQENLRRNPIPRDRIFALASQQQSNIQNGNSQFQQQSQLNYQIPNQERETVPMLSHLENVLEKERAHTIQIKQRLEAELEELQRKDRNDLRTIQEFENKCADLNNQNRMLKFDIERLREEFIIIEKNNIEYIKTHEERLRSNDFLIHEMQKKHANNLDKIIQENNFRIRELVRDWEGRCKQLEERVRIVESEGQELELELKRVQEKKLDLQVKHDEELIDLAQRVEENENNKYISNLNTLESKIKAIENGKDYQIKRNQELAKEYEERDIKASVELRALQEELQDLKGQNQEFNQKNNEFKILAEKLKNDLELKTLLLKKFKKKLIYLMKKNIFQY</sequence>
<keyword evidence="6" id="KW-0436">Ligase</keyword>
<feature type="coiled-coil region" evidence="5">
    <location>
        <begin position="255"/>
        <end position="407"/>
    </location>
</feature>
<dbReference type="STRING" id="857967.G0R1S9"/>
<dbReference type="Gene3D" id="3.80.10.10">
    <property type="entry name" value="Ribonuclease Inhibitor"/>
    <property type="match status" value="1"/>
</dbReference>
<keyword evidence="7" id="KW-1185">Reference proteome</keyword>
<keyword evidence="3 5" id="KW-0175">Coiled coil</keyword>
<evidence type="ECO:0000256" key="5">
    <source>
        <dbReference type="SAM" id="Coils"/>
    </source>
</evidence>
<feature type="coiled-coil region" evidence="5">
    <location>
        <begin position="148"/>
        <end position="203"/>
    </location>
</feature>
<dbReference type="InterPro" id="IPR052116">
    <property type="entry name" value="Centro_Cilium_Assembly"/>
</dbReference>
<protein>
    <submittedName>
        <fullName evidence="6">Leucine rich repeat protein</fullName>
        <ecNumber evidence="6">6.1.1.11</ecNumber>
    </submittedName>
</protein>
<dbReference type="PANTHER" id="PTHR23170">
    <property type="entry name" value="NY-REN-58 ANTIGEN"/>
    <property type="match status" value="1"/>
</dbReference>
<keyword evidence="4" id="KW-0206">Cytoskeleton</keyword>
<reference evidence="6 7" key="1">
    <citation type="submission" date="2011-07" db="EMBL/GenBank/DDBJ databases">
        <authorList>
            <person name="Coyne R."/>
            <person name="Brami D."/>
            <person name="Johnson J."/>
            <person name="Hostetler J."/>
            <person name="Hannick L."/>
            <person name="Clark T."/>
            <person name="Cassidy-Hanley D."/>
            <person name="Inman J."/>
        </authorList>
    </citation>
    <scope>NUCLEOTIDE SEQUENCE [LARGE SCALE GENOMIC DNA]</scope>
    <source>
        <strain evidence="6 7">G5</strain>
    </source>
</reference>
<dbReference type="eggNOG" id="KOG4308">
    <property type="taxonomic scope" value="Eukaryota"/>
</dbReference>
<evidence type="ECO:0000256" key="4">
    <source>
        <dbReference type="ARBA" id="ARBA00023212"/>
    </source>
</evidence>
<dbReference type="InterPro" id="IPR032675">
    <property type="entry name" value="LRR_dom_sf"/>
</dbReference>
<dbReference type="SMART" id="SM00368">
    <property type="entry name" value="LRR_RI"/>
    <property type="match status" value="3"/>
</dbReference>
<evidence type="ECO:0000313" key="7">
    <source>
        <dbReference type="Proteomes" id="UP000008983"/>
    </source>
</evidence>
<evidence type="ECO:0000256" key="3">
    <source>
        <dbReference type="ARBA" id="ARBA00023054"/>
    </source>
</evidence>
<dbReference type="GO" id="GO:0004828">
    <property type="term" value="F:serine-tRNA ligase activity"/>
    <property type="evidence" value="ECO:0007669"/>
    <property type="project" value="UniProtKB-EC"/>
</dbReference>
<dbReference type="SUPFAM" id="SSF52047">
    <property type="entry name" value="RNI-like"/>
    <property type="match status" value="1"/>
</dbReference>
<proteinExistence type="predicted"/>
<dbReference type="InParanoid" id="G0R1S9"/>
<dbReference type="GO" id="GO:0005813">
    <property type="term" value="C:centrosome"/>
    <property type="evidence" value="ECO:0007669"/>
    <property type="project" value="UniProtKB-SubCell"/>
</dbReference>
<dbReference type="Pfam" id="PF13516">
    <property type="entry name" value="LRR_6"/>
    <property type="match status" value="2"/>
</dbReference>
<comment type="subcellular location">
    <subcellularLocation>
        <location evidence="1">Cytoplasm</location>
        <location evidence="1">Cytoskeleton</location>
        <location evidence="1">Microtubule organizing center</location>
        <location evidence="1">Centrosome</location>
    </subcellularLocation>
</comment>
<dbReference type="InterPro" id="IPR001611">
    <property type="entry name" value="Leu-rich_rpt"/>
</dbReference>
<dbReference type="RefSeq" id="XP_004029817.1">
    <property type="nucleotide sequence ID" value="XM_004029769.1"/>
</dbReference>
<evidence type="ECO:0000256" key="1">
    <source>
        <dbReference type="ARBA" id="ARBA00004300"/>
    </source>
</evidence>
<accession>G0R1S9</accession>
<dbReference type="EMBL" id="GL984229">
    <property type="protein sequence ID" value="EGR28581.1"/>
    <property type="molecule type" value="Genomic_DNA"/>
</dbReference>
<evidence type="ECO:0000313" key="6">
    <source>
        <dbReference type="EMBL" id="EGR28581.1"/>
    </source>
</evidence>
<evidence type="ECO:0000256" key="2">
    <source>
        <dbReference type="ARBA" id="ARBA00022490"/>
    </source>
</evidence>
<dbReference type="PANTHER" id="PTHR23170:SF3">
    <property type="entry name" value="LEUCINE-RICH REPEAT-CONTAINING PROTEIN 45"/>
    <property type="match status" value="1"/>
</dbReference>
<dbReference type="OMA" id="AWENERI"/>
<keyword evidence="2" id="KW-0963">Cytoplasm</keyword>
<dbReference type="EC" id="6.1.1.11" evidence="6"/>
<name>G0R1S9_ICHMU</name>
<dbReference type="Proteomes" id="UP000008983">
    <property type="component" value="Unassembled WGS sequence"/>
</dbReference>
<dbReference type="AlphaFoldDB" id="G0R1S9"/>
<dbReference type="OrthoDB" id="441653at2759"/>